<gene>
    <name evidence="2" type="ORF">S12H4_05334</name>
</gene>
<dbReference type="GO" id="GO:0008658">
    <property type="term" value="F:penicillin binding"/>
    <property type="evidence" value="ECO:0007669"/>
    <property type="project" value="InterPro"/>
</dbReference>
<protein>
    <recommendedName>
        <fullName evidence="1">Penicillin-binding protein transpeptidase domain-containing protein</fullName>
    </recommendedName>
</protein>
<comment type="caution">
    <text evidence="2">The sequence shown here is derived from an EMBL/GenBank/DDBJ whole genome shotgun (WGS) entry which is preliminary data.</text>
</comment>
<reference evidence="2" key="1">
    <citation type="journal article" date="2014" name="Front. Microbiol.">
        <title>High frequency of phylogenetically diverse reductive dehalogenase-homologous genes in deep subseafloor sedimentary metagenomes.</title>
        <authorList>
            <person name="Kawai M."/>
            <person name="Futagami T."/>
            <person name="Toyoda A."/>
            <person name="Takaki Y."/>
            <person name="Nishi S."/>
            <person name="Hori S."/>
            <person name="Arai W."/>
            <person name="Tsubouchi T."/>
            <person name="Morono Y."/>
            <person name="Uchiyama I."/>
            <person name="Ito T."/>
            <person name="Fujiyama A."/>
            <person name="Inagaki F."/>
            <person name="Takami H."/>
        </authorList>
    </citation>
    <scope>NUCLEOTIDE SEQUENCE</scope>
    <source>
        <strain evidence="2">Expedition CK06-06</strain>
    </source>
</reference>
<name>X1Q4E4_9ZZZZ</name>
<sequence>MSFGFGSKLDSDFTNELKGFVPESSYYDKYYGKNGWRAMTLISLAIGQGELATTPLQMANMVTVIANRGFYYIPHIVKSIER</sequence>
<dbReference type="InterPro" id="IPR001460">
    <property type="entry name" value="PCN-bd_Tpept"/>
</dbReference>
<dbReference type="GO" id="GO:0071555">
    <property type="term" value="P:cell wall organization"/>
    <property type="evidence" value="ECO:0007669"/>
    <property type="project" value="TreeGrafter"/>
</dbReference>
<dbReference type="EMBL" id="BARW01001748">
    <property type="protein sequence ID" value="GAI63392.1"/>
    <property type="molecule type" value="Genomic_DNA"/>
</dbReference>
<feature type="non-terminal residue" evidence="2">
    <location>
        <position position="82"/>
    </location>
</feature>
<dbReference type="AlphaFoldDB" id="X1Q4E4"/>
<dbReference type="PANTHER" id="PTHR30627:SF2">
    <property type="entry name" value="PEPTIDOGLYCAN D,D-TRANSPEPTIDASE MRDA"/>
    <property type="match status" value="1"/>
</dbReference>
<accession>X1Q4E4</accession>
<dbReference type="SUPFAM" id="SSF56601">
    <property type="entry name" value="beta-lactamase/transpeptidase-like"/>
    <property type="match status" value="1"/>
</dbReference>
<dbReference type="PANTHER" id="PTHR30627">
    <property type="entry name" value="PEPTIDOGLYCAN D,D-TRANSPEPTIDASE"/>
    <property type="match status" value="1"/>
</dbReference>
<dbReference type="Pfam" id="PF00905">
    <property type="entry name" value="Transpeptidase"/>
    <property type="match status" value="1"/>
</dbReference>
<organism evidence="2">
    <name type="scientific">marine sediment metagenome</name>
    <dbReference type="NCBI Taxonomy" id="412755"/>
    <lineage>
        <taxon>unclassified sequences</taxon>
        <taxon>metagenomes</taxon>
        <taxon>ecological metagenomes</taxon>
    </lineage>
</organism>
<dbReference type="InterPro" id="IPR012338">
    <property type="entry name" value="Beta-lactam/transpept-like"/>
</dbReference>
<dbReference type="GO" id="GO:0071972">
    <property type="term" value="F:peptidoglycan L,D-transpeptidase activity"/>
    <property type="evidence" value="ECO:0007669"/>
    <property type="project" value="TreeGrafter"/>
</dbReference>
<dbReference type="GO" id="GO:0005886">
    <property type="term" value="C:plasma membrane"/>
    <property type="evidence" value="ECO:0007669"/>
    <property type="project" value="TreeGrafter"/>
</dbReference>
<feature type="domain" description="Penicillin-binding protein transpeptidase" evidence="1">
    <location>
        <begin position="2"/>
        <end position="81"/>
    </location>
</feature>
<dbReference type="InterPro" id="IPR050515">
    <property type="entry name" value="Beta-lactam/transpept"/>
</dbReference>
<evidence type="ECO:0000313" key="2">
    <source>
        <dbReference type="EMBL" id="GAI63392.1"/>
    </source>
</evidence>
<dbReference type="Gene3D" id="3.40.710.10">
    <property type="entry name" value="DD-peptidase/beta-lactamase superfamily"/>
    <property type="match status" value="1"/>
</dbReference>
<evidence type="ECO:0000259" key="1">
    <source>
        <dbReference type="Pfam" id="PF00905"/>
    </source>
</evidence>
<proteinExistence type="predicted"/>